<dbReference type="PANTHER" id="PTHR31126:SF1">
    <property type="entry name" value="TYROSINE SPECIFIC PROTEIN PHOSPHATASES DOMAIN-CONTAINING PROTEIN"/>
    <property type="match status" value="1"/>
</dbReference>
<dbReference type="EC" id="3.1.3.48" evidence="3"/>
<feature type="region of interest" description="Disordered" evidence="2">
    <location>
        <begin position="1"/>
        <end position="24"/>
    </location>
</feature>
<gene>
    <name evidence="3" type="primary">iphP</name>
    <name evidence="3" type="ORF">JS278_00033</name>
</gene>
<proteinExistence type="inferred from homology"/>
<dbReference type="InterPro" id="IPR026893">
    <property type="entry name" value="Tyr/Ser_Pase_IphP-type"/>
</dbReference>
<dbReference type="KEGG" id="acij:JS278_00033"/>
<comment type="similarity">
    <text evidence="1">Belongs to the protein-tyrosine phosphatase family.</text>
</comment>
<name>A0A344UPN3_9ACTN</name>
<dbReference type="OrthoDB" id="1188001at2"/>
<protein>
    <submittedName>
        <fullName evidence="3">Tyrosine-protein phosphatase</fullName>
        <ecNumber evidence="3">3.1.3.48</ecNumber>
    </submittedName>
</protein>
<dbReference type="Gene3D" id="3.90.190.10">
    <property type="entry name" value="Protein tyrosine phosphatase superfamily"/>
    <property type="match status" value="1"/>
</dbReference>
<dbReference type="RefSeq" id="WP_114043409.1">
    <property type="nucleotide sequence ID" value="NZ_CP025198.1"/>
</dbReference>
<evidence type="ECO:0000313" key="3">
    <source>
        <dbReference type="EMBL" id="AXE37231.1"/>
    </source>
</evidence>
<dbReference type="GO" id="GO:0004725">
    <property type="term" value="F:protein tyrosine phosphatase activity"/>
    <property type="evidence" value="ECO:0007669"/>
    <property type="project" value="UniProtKB-EC"/>
</dbReference>
<organism evidence="3 4">
    <name type="scientific">Acidipropionibacterium virtanenii</name>
    <dbReference type="NCBI Taxonomy" id="2057246"/>
    <lineage>
        <taxon>Bacteria</taxon>
        <taxon>Bacillati</taxon>
        <taxon>Actinomycetota</taxon>
        <taxon>Actinomycetes</taxon>
        <taxon>Propionibacteriales</taxon>
        <taxon>Propionibacteriaceae</taxon>
        <taxon>Acidipropionibacterium</taxon>
    </lineage>
</organism>
<dbReference type="InterPro" id="IPR016130">
    <property type="entry name" value="Tyr_Pase_AS"/>
</dbReference>
<dbReference type="Proteomes" id="UP000251995">
    <property type="component" value="Chromosome"/>
</dbReference>
<evidence type="ECO:0000313" key="4">
    <source>
        <dbReference type="Proteomes" id="UP000251995"/>
    </source>
</evidence>
<evidence type="ECO:0000256" key="1">
    <source>
        <dbReference type="ARBA" id="ARBA00009580"/>
    </source>
</evidence>
<dbReference type="PROSITE" id="PS00383">
    <property type="entry name" value="TYR_PHOSPHATASE_1"/>
    <property type="match status" value="1"/>
</dbReference>
<dbReference type="Pfam" id="PF13350">
    <property type="entry name" value="Y_phosphatase3"/>
    <property type="match status" value="1"/>
</dbReference>
<accession>A0A344UPN3</accession>
<sequence>MTSSSPDTARSRRVPLPSAPNMRDLGGLTVTGGEIRTGEVFRSASVAKLSDADQEAFEELGITTVFDLRTARERSKEPDRLPARIPSVHLDVMADDEADTTAGLTVLRGDAGQVAEVLRDGAAIRKMEQSYRKFVRLDSARSAYRDFFLALADGSRQGAALFHCATGKDRTGWAAVTLLRILGAEEDVILEDYLQTNTDLLPALQTVLDKAETDGLDPDLLLPILGVRESYLEAADDEVDRLFGGFEHYLSEGLGLDAQAAETLRERFVA</sequence>
<keyword evidence="4" id="KW-1185">Reference proteome</keyword>
<dbReference type="PANTHER" id="PTHR31126">
    <property type="entry name" value="TYROSINE-PROTEIN PHOSPHATASE"/>
    <property type="match status" value="1"/>
</dbReference>
<reference evidence="3 4" key="1">
    <citation type="submission" date="2017-12" db="EMBL/GenBank/DDBJ databases">
        <title>The whole genome sequence of the Acidipropionibacterium virtanenii sp. nov. type strain JS278.</title>
        <authorList>
            <person name="Laine P."/>
            <person name="Deptula P."/>
            <person name="Varmanen P."/>
            <person name="Auvinen P."/>
        </authorList>
    </citation>
    <scope>NUCLEOTIDE SEQUENCE [LARGE SCALE GENOMIC DNA]</scope>
    <source>
        <strain evidence="3 4">JS278</strain>
    </source>
</reference>
<dbReference type="SUPFAM" id="SSF52799">
    <property type="entry name" value="(Phosphotyrosine protein) phosphatases II"/>
    <property type="match status" value="1"/>
</dbReference>
<evidence type="ECO:0000256" key="2">
    <source>
        <dbReference type="SAM" id="MobiDB-lite"/>
    </source>
</evidence>
<keyword evidence="3" id="KW-0378">Hydrolase</keyword>
<dbReference type="EMBL" id="CP025198">
    <property type="protein sequence ID" value="AXE37231.1"/>
    <property type="molecule type" value="Genomic_DNA"/>
</dbReference>
<dbReference type="InterPro" id="IPR029021">
    <property type="entry name" value="Prot-tyrosine_phosphatase-like"/>
</dbReference>
<dbReference type="AlphaFoldDB" id="A0A344UPN3"/>